<evidence type="ECO:0000256" key="2">
    <source>
        <dbReference type="ARBA" id="ARBA00004777"/>
    </source>
</evidence>
<evidence type="ECO:0000256" key="5">
    <source>
        <dbReference type="ARBA" id="ARBA00022630"/>
    </source>
</evidence>
<dbReference type="GO" id="GO:0071949">
    <property type="term" value="F:FAD binding"/>
    <property type="evidence" value="ECO:0007669"/>
    <property type="project" value="TreeGrafter"/>
</dbReference>
<evidence type="ECO:0000256" key="8">
    <source>
        <dbReference type="ARBA" id="ARBA00023027"/>
    </source>
</evidence>
<gene>
    <name evidence="12" type="ORF">ASZ90_019583</name>
</gene>
<dbReference type="Gene3D" id="3.20.20.220">
    <property type="match status" value="1"/>
</dbReference>
<evidence type="ECO:0000313" key="12">
    <source>
        <dbReference type="EMBL" id="KUG03040.1"/>
    </source>
</evidence>
<evidence type="ECO:0000256" key="9">
    <source>
        <dbReference type="ARBA" id="ARBA00023167"/>
    </source>
</evidence>
<dbReference type="SUPFAM" id="SSF51730">
    <property type="entry name" value="FAD-linked oxidoreductase"/>
    <property type="match status" value="1"/>
</dbReference>
<dbReference type="AlphaFoldDB" id="A0A0W8E308"/>
<evidence type="ECO:0000256" key="6">
    <source>
        <dbReference type="ARBA" id="ARBA00022827"/>
    </source>
</evidence>
<evidence type="ECO:0000256" key="10">
    <source>
        <dbReference type="ARBA" id="ARBA00034478"/>
    </source>
</evidence>
<dbReference type="GO" id="GO:0035999">
    <property type="term" value="P:tetrahydrofolate interconversion"/>
    <property type="evidence" value="ECO:0007669"/>
    <property type="project" value="UniProtKB-UniPathway"/>
</dbReference>
<evidence type="ECO:0000256" key="1">
    <source>
        <dbReference type="ARBA" id="ARBA00001974"/>
    </source>
</evidence>
<organism evidence="12">
    <name type="scientific">hydrocarbon metagenome</name>
    <dbReference type="NCBI Taxonomy" id="938273"/>
    <lineage>
        <taxon>unclassified sequences</taxon>
        <taxon>metagenomes</taxon>
        <taxon>ecological metagenomes</taxon>
    </lineage>
</organism>
<dbReference type="PANTHER" id="PTHR45754:SF3">
    <property type="entry name" value="METHYLENETETRAHYDROFOLATE REDUCTASE (NADPH)"/>
    <property type="match status" value="1"/>
</dbReference>
<dbReference type="EMBL" id="LNQE01001896">
    <property type="protein sequence ID" value="KUG03040.1"/>
    <property type="molecule type" value="Genomic_DNA"/>
</dbReference>
<dbReference type="GO" id="GO:0005829">
    <property type="term" value="C:cytosol"/>
    <property type="evidence" value="ECO:0007669"/>
    <property type="project" value="InterPro"/>
</dbReference>
<protein>
    <recommendedName>
        <fullName evidence="11">methylenetetrahydrofolate reductase (NADH)</fullName>
        <ecNumber evidence="11">1.5.1.54</ecNumber>
    </recommendedName>
</protein>
<dbReference type="PANTHER" id="PTHR45754">
    <property type="entry name" value="METHYLENETETRAHYDROFOLATE REDUCTASE"/>
    <property type="match status" value="1"/>
</dbReference>
<comment type="cofactor">
    <cofactor evidence="1">
        <name>FAD</name>
        <dbReference type="ChEBI" id="CHEBI:57692"/>
    </cofactor>
</comment>
<name>A0A0W8E308_9ZZZZ</name>
<dbReference type="GO" id="GO:0106312">
    <property type="term" value="F:methylenetetrahydrofolate reductase (NADH) activity"/>
    <property type="evidence" value="ECO:0007669"/>
    <property type="project" value="UniProtKB-EC"/>
</dbReference>
<dbReference type="InterPro" id="IPR003171">
    <property type="entry name" value="Mehydrof_redctse-like"/>
</dbReference>
<dbReference type="GO" id="GO:0009086">
    <property type="term" value="P:methionine biosynthetic process"/>
    <property type="evidence" value="ECO:0007669"/>
    <property type="project" value="UniProtKB-KW"/>
</dbReference>
<dbReference type="InterPro" id="IPR029041">
    <property type="entry name" value="FAD-linked_oxidoreductase-like"/>
</dbReference>
<keyword evidence="6" id="KW-0274">FAD</keyword>
<proteinExistence type="inferred from homology"/>
<sequence length="288" mass="32664">MKIIEFYKLSEKPVLSLEIFPPHTSYPVESLFETVEELRDLEPDFISVTYGAGGSTRDRTVEIASSIKSDFGIETLAHLTCMAHSKQEVDHILETLWDRGIRNIMALRGDPPADLENLDLLKREYHYARELIEEARKKADFGIAAAAYPEGHPECQKLSDDIIHLKQKVDAGVDVLISQLFFDNRKFYDFIDRSLQIGINCPIVPGIMPVLNAKQIQRMITLSGASVPSDLLKLLDRYDDRPEEMEKAGIEYASRQVEDLLTNRVAGIHMYTMNKSKQIKEIVKNAGL</sequence>
<dbReference type="NCBIfam" id="TIGR00676">
    <property type="entry name" value="fadh2"/>
    <property type="match status" value="1"/>
</dbReference>
<comment type="pathway">
    <text evidence="2">One-carbon metabolism; tetrahydrofolate interconversion.</text>
</comment>
<comment type="caution">
    <text evidence="12">The sequence shown here is derived from an EMBL/GenBank/DDBJ whole genome shotgun (WGS) entry which is preliminary data.</text>
</comment>
<keyword evidence="4" id="KW-0028">Amino-acid biosynthesis</keyword>
<dbReference type="CDD" id="cd00537">
    <property type="entry name" value="MTHFR"/>
    <property type="match status" value="1"/>
</dbReference>
<comment type="pathway">
    <text evidence="10">Amino-acid biosynthesis; L-methionine biosynthesis via de novo pathway.</text>
</comment>
<keyword evidence="5" id="KW-0285">Flavoprotein</keyword>
<keyword evidence="9" id="KW-0486">Methionine biosynthesis</keyword>
<keyword evidence="7 12" id="KW-0560">Oxidoreductase</keyword>
<reference evidence="12" key="1">
    <citation type="journal article" date="2015" name="Proc. Natl. Acad. Sci. U.S.A.">
        <title>Networks of energetic and metabolic interactions define dynamics in microbial communities.</title>
        <authorList>
            <person name="Embree M."/>
            <person name="Liu J.K."/>
            <person name="Al-Bassam M.M."/>
            <person name="Zengler K."/>
        </authorList>
    </citation>
    <scope>NUCLEOTIDE SEQUENCE</scope>
</reference>
<evidence type="ECO:0000256" key="7">
    <source>
        <dbReference type="ARBA" id="ARBA00023002"/>
    </source>
</evidence>
<evidence type="ECO:0000256" key="4">
    <source>
        <dbReference type="ARBA" id="ARBA00022605"/>
    </source>
</evidence>
<keyword evidence="8" id="KW-0520">NAD</keyword>
<dbReference type="Pfam" id="PF02219">
    <property type="entry name" value="MTHFR"/>
    <property type="match status" value="1"/>
</dbReference>
<evidence type="ECO:0000256" key="3">
    <source>
        <dbReference type="ARBA" id="ARBA00006743"/>
    </source>
</evidence>
<dbReference type="UniPathway" id="UPA00193"/>
<comment type="similarity">
    <text evidence="3">Belongs to the methylenetetrahydrofolate reductase family.</text>
</comment>
<dbReference type="EC" id="1.5.1.54" evidence="11"/>
<evidence type="ECO:0000256" key="11">
    <source>
        <dbReference type="ARBA" id="ARBA00034529"/>
    </source>
</evidence>
<accession>A0A0W8E308</accession>
<dbReference type="InterPro" id="IPR004620">
    <property type="entry name" value="MTHF_reductase_bac"/>
</dbReference>